<reference evidence="2" key="1">
    <citation type="journal article" date="2019" name="Int. J. Syst. Evol. Microbiol.">
        <title>The Global Catalogue of Microorganisms (GCM) 10K type strain sequencing project: providing services to taxonomists for standard genome sequencing and annotation.</title>
        <authorList>
            <consortium name="The Broad Institute Genomics Platform"/>
            <consortium name="The Broad Institute Genome Sequencing Center for Infectious Disease"/>
            <person name="Wu L."/>
            <person name="Ma J."/>
        </authorList>
    </citation>
    <scope>NUCLEOTIDE SEQUENCE [LARGE SCALE GENOMIC DNA]</scope>
    <source>
        <strain evidence="2">KCTC 52042</strain>
    </source>
</reference>
<dbReference type="EMBL" id="JBHULI010000024">
    <property type="protein sequence ID" value="MFD2532615.1"/>
    <property type="molecule type" value="Genomic_DNA"/>
</dbReference>
<evidence type="ECO:0000313" key="2">
    <source>
        <dbReference type="Proteomes" id="UP001597460"/>
    </source>
</evidence>
<proteinExistence type="predicted"/>
<gene>
    <name evidence="1" type="ORF">ACFSVN_09185</name>
</gene>
<sequence>MSEPTEDEIKAFIEDVEFLVNTLKESFESNDAQFFIDEQNEIFYVKLEGLNDYSEDEIEEIAAPILSELDLDFEEIIILPL</sequence>
<protein>
    <submittedName>
        <fullName evidence="1">Uncharacterized protein</fullName>
    </submittedName>
</protein>
<organism evidence="1 2">
    <name type="scientific">Gracilimonas halophila</name>
    <dbReference type="NCBI Taxonomy" id="1834464"/>
    <lineage>
        <taxon>Bacteria</taxon>
        <taxon>Pseudomonadati</taxon>
        <taxon>Balneolota</taxon>
        <taxon>Balneolia</taxon>
        <taxon>Balneolales</taxon>
        <taxon>Balneolaceae</taxon>
        <taxon>Gracilimonas</taxon>
    </lineage>
</organism>
<dbReference type="Proteomes" id="UP001597460">
    <property type="component" value="Unassembled WGS sequence"/>
</dbReference>
<accession>A0ABW5JLK4</accession>
<evidence type="ECO:0000313" key="1">
    <source>
        <dbReference type="EMBL" id="MFD2532615.1"/>
    </source>
</evidence>
<name>A0ABW5JLK4_9BACT</name>
<comment type="caution">
    <text evidence="1">The sequence shown here is derived from an EMBL/GenBank/DDBJ whole genome shotgun (WGS) entry which is preliminary data.</text>
</comment>
<keyword evidence="2" id="KW-1185">Reference proteome</keyword>
<dbReference type="RefSeq" id="WP_390301338.1">
    <property type="nucleotide sequence ID" value="NZ_JBHULI010000024.1"/>
</dbReference>